<dbReference type="Gene3D" id="3.40.50.1970">
    <property type="match status" value="1"/>
</dbReference>
<evidence type="ECO:0000259" key="9">
    <source>
        <dbReference type="Pfam" id="PF01761"/>
    </source>
</evidence>
<dbReference type="InterPro" id="IPR030960">
    <property type="entry name" value="DHQS/DOIS_N"/>
</dbReference>
<feature type="domain" description="3-dehydroquinate synthase N-terminal" evidence="9">
    <location>
        <begin position="71"/>
        <end position="181"/>
    </location>
</feature>
<dbReference type="Pfam" id="PF24621">
    <property type="entry name" value="DHQS_C"/>
    <property type="match status" value="1"/>
</dbReference>
<dbReference type="AlphaFoldDB" id="A0A9D9N139"/>
<keyword evidence="3" id="KW-0028">Amino-acid biosynthesis</keyword>
<dbReference type="PANTHER" id="PTHR43622:SF7">
    <property type="entry name" value="3-DEHYDROQUINATE SYNTHASE, CHLOROPLASTIC"/>
    <property type="match status" value="1"/>
</dbReference>
<dbReference type="InterPro" id="IPR050071">
    <property type="entry name" value="Dehydroquinate_synthase"/>
</dbReference>
<feature type="domain" description="3-dehydroquinate synthase C-terminal" evidence="10">
    <location>
        <begin position="249"/>
        <end position="371"/>
    </location>
</feature>
<evidence type="ECO:0000256" key="5">
    <source>
        <dbReference type="ARBA" id="ARBA00023027"/>
    </source>
</evidence>
<evidence type="ECO:0000256" key="3">
    <source>
        <dbReference type="ARBA" id="ARBA00022605"/>
    </source>
</evidence>
<keyword evidence="4" id="KW-0479">Metal-binding</keyword>
<dbReference type="PIRSF" id="PIRSF001455">
    <property type="entry name" value="DHQ_synth"/>
    <property type="match status" value="1"/>
</dbReference>
<gene>
    <name evidence="11" type="ORF">IAC08_07980</name>
</gene>
<evidence type="ECO:0000256" key="6">
    <source>
        <dbReference type="ARBA" id="ARBA00023141"/>
    </source>
</evidence>
<dbReference type="Gene3D" id="1.20.1090.10">
    <property type="entry name" value="Dehydroquinate synthase-like - alpha domain"/>
    <property type="match status" value="1"/>
</dbReference>
<evidence type="ECO:0000313" key="11">
    <source>
        <dbReference type="EMBL" id="MBO8456320.1"/>
    </source>
</evidence>
<proteinExistence type="predicted"/>
<comment type="cofactor">
    <cofactor evidence="2">
        <name>Co(2+)</name>
        <dbReference type="ChEBI" id="CHEBI:48828"/>
    </cofactor>
</comment>
<dbReference type="Pfam" id="PF01761">
    <property type="entry name" value="DHQ_synthase"/>
    <property type="match status" value="1"/>
</dbReference>
<keyword evidence="6" id="KW-0057">Aromatic amino acid biosynthesis</keyword>
<dbReference type="CDD" id="cd08195">
    <property type="entry name" value="DHQS"/>
    <property type="match status" value="1"/>
</dbReference>
<evidence type="ECO:0000313" key="12">
    <source>
        <dbReference type="Proteomes" id="UP000823617"/>
    </source>
</evidence>
<name>A0A9D9N139_9BACT</name>
<evidence type="ECO:0000259" key="10">
    <source>
        <dbReference type="Pfam" id="PF24621"/>
    </source>
</evidence>
<dbReference type="InterPro" id="IPR056179">
    <property type="entry name" value="DHQS_C"/>
</dbReference>
<evidence type="ECO:0000256" key="8">
    <source>
        <dbReference type="ARBA" id="ARBA00023285"/>
    </source>
</evidence>
<dbReference type="Proteomes" id="UP000823617">
    <property type="component" value="Unassembled WGS sequence"/>
</dbReference>
<reference evidence="11" key="1">
    <citation type="submission" date="2020-10" db="EMBL/GenBank/DDBJ databases">
        <authorList>
            <person name="Gilroy R."/>
        </authorList>
    </citation>
    <scope>NUCLEOTIDE SEQUENCE</scope>
    <source>
        <strain evidence="11">B1-3475</strain>
    </source>
</reference>
<evidence type="ECO:0000256" key="4">
    <source>
        <dbReference type="ARBA" id="ARBA00022723"/>
    </source>
</evidence>
<protein>
    <submittedName>
        <fullName evidence="11">3-dehydroquinate synthase</fullName>
    </submittedName>
</protein>
<keyword evidence="7" id="KW-0456">Lyase</keyword>
<dbReference type="InterPro" id="IPR030963">
    <property type="entry name" value="DHQ_synth_fam"/>
</dbReference>
<reference evidence="11" key="2">
    <citation type="journal article" date="2021" name="PeerJ">
        <title>Extensive microbial diversity within the chicken gut microbiome revealed by metagenomics and culture.</title>
        <authorList>
            <person name="Gilroy R."/>
            <person name="Ravi A."/>
            <person name="Getino M."/>
            <person name="Pursley I."/>
            <person name="Horton D.L."/>
            <person name="Alikhan N.F."/>
            <person name="Baker D."/>
            <person name="Gharbi K."/>
            <person name="Hall N."/>
            <person name="Watson M."/>
            <person name="Adriaenssens E.M."/>
            <person name="Foster-Nyarko E."/>
            <person name="Jarju S."/>
            <person name="Secka A."/>
            <person name="Antonio M."/>
            <person name="Oren A."/>
            <person name="Chaudhuri R.R."/>
            <person name="La Ragione R."/>
            <person name="Hildebrand F."/>
            <person name="Pallen M.J."/>
        </authorList>
    </citation>
    <scope>NUCLEOTIDE SEQUENCE</scope>
    <source>
        <strain evidence="11">B1-3475</strain>
    </source>
</reference>
<comment type="cofactor">
    <cofactor evidence="1">
        <name>NAD(+)</name>
        <dbReference type="ChEBI" id="CHEBI:57540"/>
    </cofactor>
</comment>
<accession>A0A9D9N139</accession>
<keyword evidence="8" id="KW-0170">Cobalt</keyword>
<dbReference type="GO" id="GO:0046872">
    <property type="term" value="F:metal ion binding"/>
    <property type="evidence" value="ECO:0007669"/>
    <property type="project" value="UniProtKB-KW"/>
</dbReference>
<dbReference type="GO" id="GO:0003856">
    <property type="term" value="F:3-dehydroquinate synthase activity"/>
    <property type="evidence" value="ECO:0007669"/>
    <property type="project" value="TreeGrafter"/>
</dbReference>
<organism evidence="11 12">
    <name type="scientific">Candidatus Cryptobacteroides intestinigallinarum</name>
    <dbReference type="NCBI Taxonomy" id="2840767"/>
    <lineage>
        <taxon>Bacteria</taxon>
        <taxon>Pseudomonadati</taxon>
        <taxon>Bacteroidota</taxon>
        <taxon>Bacteroidia</taxon>
        <taxon>Bacteroidales</taxon>
        <taxon>Candidatus Cryptobacteroides</taxon>
    </lineage>
</organism>
<dbReference type="SUPFAM" id="SSF56796">
    <property type="entry name" value="Dehydroquinate synthase-like"/>
    <property type="match status" value="1"/>
</dbReference>
<dbReference type="PANTHER" id="PTHR43622">
    <property type="entry name" value="3-DEHYDROQUINATE SYNTHASE"/>
    <property type="match status" value="1"/>
</dbReference>
<dbReference type="GO" id="GO:0008652">
    <property type="term" value="P:amino acid biosynthetic process"/>
    <property type="evidence" value="ECO:0007669"/>
    <property type="project" value="UniProtKB-KW"/>
</dbReference>
<keyword evidence="5" id="KW-0520">NAD</keyword>
<evidence type="ECO:0000256" key="7">
    <source>
        <dbReference type="ARBA" id="ARBA00023239"/>
    </source>
</evidence>
<dbReference type="EMBL" id="JADIMK010000079">
    <property type="protein sequence ID" value="MBO8456320.1"/>
    <property type="molecule type" value="Genomic_DNA"/>
</dbReference>
<sequence>MDFPEIQITEDGRILSRIIGGQGLEGAADAAASGGYQPVYIVYDENVSWAASALAGLLSGRGVAVSGMCPLSVSEETKTFGTVEGICRRMISAGVGRKALVLAVGGGILTDMAGFAASVYKRGVSCAYVPTTLLAQVDAAIGGKTGVNLDSYKNMMGTVRQPVFTWLCPDVLSTLSLKDFRSGAAELLKTFIISGADHYEEAVSLLSSLNVFYIHDSEGVPSGGSYKGNAGDRPDNSYKGGTCLRTWLSDNSQKLSSLVHEAAAVKARIVSEDQFETGLRRLLNLGHTFAHAIEHDEHIPHGPEGDMPLLTHGEAVAVGIILAARLSEAVGVASAGLSEKLRADFMRCGLPVDCPLPVSSLVEAMSRDKKAEDGNIRFILIRRVGEVVEMSMSASEAARYLTD</sequence>
<evidence type="ECO:0000256" key="2">
    <source>
        <dbReference type="ARBA" id="ARBA00001941"/>
    </source>
</evidence>
<dbReference type="GO" id="GO:0009073">
    <property type="term" value="P:aromatic amino acid family biosynthetic process"/>
    <property type="evidence" value="ECO:0007669"/>
    <property type="project" value="UniProtKB-KW"/>
</dbReference>
<comment type="caution">
    <text evidence="11">The sequence shown here is derived from an EMBL/GenBank/DDBJ whole genome shotgun (WGS) entry which is preliminary data.</text>
</comment>
<evidence type="ECO:0000256" key="1">
    <source>
        <dbReference type="ARBA" id="ARBA00001911"/>
    </source>
</evidence>